<dbReference type="InterPro" id="IPR010093">
    <property type="entry name" value="SinI_DNA-bd"/>
</dbReference>
<evidence type="ECO:0000313" key="3">
    <source>
        <dbReference type="Proteomes" id="UP000756387"/>
    </source>
</evidence>
<dbReference type="RefSeq" id="WP_193638427.1">
    <property type="nucleotide sequence ID" value="NZ_JADCSA010000009.1"/>
</dbReference>
<comment type="caution">
    <text evidence="2">The sequence shown here is derived from an EMBL/GenBank/DDBJ whole genome shotgun (WGS) entry which is preliminary data.</text>
</comment>
<evidence type="ECO:0000259" key="1">
    <source>
        <dbReference type="Pfam" id="PF12728"/>
    </source>
</evidence>
<feature type="domain" description="Helix-turn-helix" evidence="1">
    <location>
        <begin position="6"/>
        <end position="50"/>
    </location>
</feature>
<dbReference type="Pfam" id="PF12728">
    <property type="entry name" value="HTH_17"/>
    <property type="match status" value="1"/>
</dbReference>
<sequence length="169" mass="19403">MGETELLSTGDVATRLGVSRQHVVNMCDRGEVEHVRVGKHRRVPAKEVNRILGSDPVLTREQERSLWLHRALLTPLMTSPDEVLDRARANIERWRAEHRSDGMTVRYLDAWERILEEGLDAVLDTLLSTAPEACELRQNTPFAGVLDDTTRVQVLRSFKHYWEREHDAA</sequence>
<proteinExistence type="predicted"/>
<evidence type="ECO:0000313" key="2">
    <source>
        <dbReference type="EMBL" id="MBE7325096.1"/>
    </source>
</evidence>
<gene>
    <name evidence="2" type="ORF">IEQ44_10540</name>
</gene>
<keyword evidence="3" id="KW-1185">Reference proteome</keyword>
<dbReference type="EMBL" id="JADCSA010000009">
    <property type="protein sequence ID" value="MBE7325096.1"/>
    <property type="molecule type" value="Genomic_DNA"/>
</dbReference>
<accession>A0ABR9RU88</accession>
<name>A0ABR9RU88_9ACTN</name>
<reference evidence="2 3" key="1">
    <citation type="submission" date="2020-10" db="EMBL/GenBank/DDBJ databases">
        <title>Nocardioides sp. isolated from sludge.</title>
        <authorList>
            <person name="Zhang X."/>
        </authorList>
    </citation>
    <scope>NUCLEOTIDE SEQUENCE [LARGE SCALE GENOMIC DNA]</scope>
    <source>
        <strain evidence="2 3">Y6</strain>
    </source>
</reference>
<dbReference type="InterPro" id="IPR041657">
    <property type="entry name" value="HTH_17"/>
</dbReference>
<protein>
    <submittedName>
        <fullName evidence="2">Helix-turn-helix domain-containing protein</fullName>
    </submittedName>
</protein>
<dbReference type="Proteomes" id="UP000756387">
    <property type="component" value="Unassembled WGS sequence"/>
</dbReference>
<organism evidence="2 3">
    <name type="scientific">Nocardioides malaquae</name>
    <dbReference type="NCBI Taxonomy" id="2773426"/>
    <lineage>
        <taxon>Bacteria</taxon>
        <taxon>Bacillati</taxon>
        <taxon>Actinomycetota</taxon>
        <taxon>Actinomycetes</taxon>
        <taxon>Propionibacteriales</taxon>
        <taxon>Nocardioidaceae</taxon>
        <taxon>Nocardioides</taxon>
    </lineage>
</organism>
<dbReference type="NCBIfam" id="TIGR01764">
    <property type="entry name" value="excise"/>
    <property type="match status" value="1"/>
</dbReference>